<keyword evidence="2" id="KW-1185">Reference proteome</keyword>
<name>A0A811UU07_CERCA</name>
<comment type="caution">
    <text evidence="1">The sequence shown here is derived from an EMBL/GenBank/DDBJ whole genome shotgun (WGS) entry which is preliminary data.</text>
</comment>
<evidence type="ECO:0000313" key="2">
    <source>
        <dbReference type="Proteomes" id="UP000606786"/>
    </source>
</evidence>
<reference evidence="1" key="1">
    <citation type="submission" date="2020-11" db="EMBL/GenBank/DDBJ databases">
        <authorList>
            <person name="Whitehead M."/>
        </authorList>
    </citation>
    <scope>NUCLEOTIDE SEQUENCE</scope>
    <source>
        <strain evidence="1">EGII</strain>
    </source>
</reference>
<dbReference type="AlphaFoldDB" id="A0A811UU07"/>
<proteinExistence type="predicted"/>
<sequence length="95" mass="10377">LSDKILPSMSRAEYVPGKPYDLGVRDSCDNQQQNGLQAAYSSLIFKIDLRNSGCVLLIMAQLKCGLAVSPNTLLCDLSHFPTGQTIETLVISRAY</sequence>
<dbReference type="EMBL" id="CAJHJT010000034">
    <property type="protein sequence ID" value="CAD7002662.1"/>
    <property type="molecule type" value="Genomic_DNA"/>
</dbReference>
<organism evidence="1 2">
    <name type="scientific">Ceratitis capitata</name>
    <name type="common">Mediterranean fruit fly</name>
    <name type="synonym">Tephritis capitata</name>
    <dbReference type="NCBI Taxonomy" id="7213"/>
    <lineage>
        <taxon>Eukaryota</taxon>
        <taxon>Metazoa</taxon>
        <taxon>Ecdysozoa</taxon>
        <taxon>Arthropoda</taxon>
        <taxon>Hexapoda</taxon>
        <taxon>Insecta</taxon>
        <taxon>Pterygota</taxon>
        <taxon>Neoptera</taxon>
        <taxon>Endopterygota</taxon>
        <taxon>Diptera</taxon>
        <taxon>Brachycera</taxon>
        <taxon>Muscomorpha</taxon>
        <taxon>Tephritoidea</taxon>
        <taxon>Tephritidae</taxon>
        <taxon>Ceratitis</taxon>
        <taxon>Ceratitis</taxon>
    </lineage>
</organism>
<accession>A0A811UU07</accession>
<protein>
    <submittedName>
        <fullName evidence="1">(Mediterranean fruit fly) hypothetical protein</fullName>
    </submittedName>
</protein>
<feature type="non-terminal residue" evidence="1">
    <location>
        <position position="95"/>
    </location>
</feature>
<gene>
    <name evidence="1" type="ORF">CCAP1982_LOCUS11145</name>
</gene>
<dbReference type="Proteomes" id="UP000606786">
    <property type="component" value="Unassembled WGS sequence"/>
</dbReference>
<evidence type="ECO:0000313" key="1">
    <source>
        <dbReference type="EMBL" id="CAD7002662.1"/>
    </source>
</evidence>